<comment type="similarity">
    <text evidence="2 6">Belongs to the pseudouridine synthase RluA family.</text>
</comment>
<evidence type="ECO:0000259" key="7">
    <source>
        <dbReference type="Pfam" id="PF00849"/>
    </source>
</evidence>
<evidence type="ECO:0000256" key="3">
    <source>
        <dbReference type="ARBA" id="ARBA00023235"/>
    </source>
</evidence>
<proteinExistence type="inferred from homology"/>
<evidence type="ECO:0000256" key="5">
    <source>
        <dbReference type="PROSITE-ProRule" id="PRU00182"/>
    </source>
</evidence>
<evidence type="ECO:0000313" key="8">
    <source>
        <dbReference type="EMBL" id="SQI60863.1"/>
    </source>
</evidence>
<keyword evidence="3 6" id="KW-0413">Isomerase</keyword>
<evidence type="ECO:0000256" key="1">
    <source>
        <dbReference type="ARBA" id="ARBA00000073"/>
    </source>
</evidence>
<dbReference type="InterPro" id="IPR006224">
    <property type="entry name" value="PsdUridine_synth_RluA-like_CS"/>
</dbReference>
<dbReference type="GO" id="GO:0000455">
    <property type="term" value="P:enzyme-directed rRNA pseudouridine synthesis"/>
    <property type="evidence" value="ECO:0007669"/>
    <property type="project" value="TreeGrafter"/>
</dbReference>
<evidence type="ECO:0000256" key="2">
    <source>
        <dbReference type="ARBA" id="ARBA00010876"/>
    </source>
</evidence>
<dbReference type="GO" id="GO:0140098">
    <property type="term" value="F:catalytic activity, acting on RNA"/>
    <property type="evidence" value="ECO:0007669"/>
    <property type="project" value="UniProtKB-ARBA"/>
</dbReference>
<dbReference type="SUPFAM" id="SSF55120">
    <property type="entry name" value="Pseudouridine synthase"/>
    <property type="match status" value="1"/>
</dbReference>
<dbReference type="InterPro" id="IPR006225">
    <property type="entry name" value="PsdUridine_synth_RluC/D"/>
</dbReference>
<dbReference type="PANTHER" id="PTHR21600">
    <property type="entry name" value="MITOCHONDRIAL RNA PSEUDOURIDINE SYNTHASE"/>
    <property type="match status" value="1"/>
</dbReference>
<evidence type="ECO:0000256" key="6">
    <source>
        <dbReference type="RuleBase" id="RU362028"/>
    </source>
</evidence>
<organism evidence="8 9">
    <name type="scientific">Lederbergia lenta</name>
    <name type="common">Bacillus lentus</name>
    <dbReference type="NCBI Taxonomy" id="1467"/>
    <lineage>
        <taxon>Bacteria</taxon>
        <taxon>Bacillati</taxon>
        <taxon>Bacillota</taxon>
        <taxon>Bacilli</taxon>
        <taxon>Bacillales</taxon>
        <taxon>Bacillaceae</taxon>
        <taxon>Lederbergia</taxon>
    </lineage>
</organism>
<dbReference type="AlphaFoldDB" id="A0A2X4WCU3"/>
<dbReference type="Pfam" id="PF00849">
    <property type="entry name" value="PseudoU_synth_2"/>
    <property type="match status" value="1"/>
</dbReference>
<dbReference type="PROSITE" id="PS50889">
    <property type="entry name" value="S4"/>
    <property type="match status" value="1"/>
</dbReference>
<keyword evidence="5" id="KW-0694">RNA-binding</keyword>
<dbReference type="PANTHER" id="PTHR21600:SF35">
    <property type="entry name" value="PSEUDOURIDINE SYNTHASE"/>
    <property type="match status" value="1"/>
</dbReference>
<protein>
    <recommendedName>
        <fullName evidence="6">Pseudouridine synthase</fullName>
        <ecNumber evidence="6">5.4.99.-</ecNumber>
    </recommendedName>
</protein>
<sequence>MKKDIKNFLAEEGISRRALADIKFAGGMIKVNGEEQTVRYELKASDVLEVSFPPEESSVHLKGEPIELAIVYEDRDMVVVNKPANMNSIPSKQHPTGSIANALVYYYEQTGVESAVHIVTRLDRNTSGLMLIAKHRHAHHLFSLMQRVHTINRTYESFVVGQMQKTAGTINAPIGRKPGSIIEREVRQDGKKAITHFELIHQYSDFAHLKLQLETGRTHQIRVHMNDLGHPLLGDDLYGGDLTTIERQALHCSQLQFKHPFTKKECVFKSTLPSDMKRMI</sequence>
<feature type="active site" evidence="4">
    <location>
        <position position="123"/>
    </location>
</feature>
<dbReference type="InterPro" id="IPR050188">
    <property type="entry name" value="RluA_PseudoU_synthase"/>
</dbReference>
<dbReference type="GO" id="GO:0016798">
    <property type="term" value="F:hydrolase activity, acting on glycosyl bonds"/>
    <property type="evidence" value="ECO:0007669"/>
    <property type="project" value="UniProtKB-KW"/>
</dbReference>
<dbReference type="EMBL" id="LS483476">
    <property type="protein sequence ID" value="SQI60863.1"/>
    <property type="molecule type" value="Genomic_DNA"/>
</dbReference>
<comment type="catalytic activity">
    <reaction evidence="1 6">
        <text>a uridine in RNA = a pseudouridine in RNA</text>
        <dbReference type="Rhea" id="RHEA:48348"/>
        <dbReference type="Rhea" id="RHEA-COMP:12068"/>
        <dbReference type="Rhea" id="RHEA-COMP:12069"/>
        <dbReference type="ChEBI" id="CHEBI:65314"/>
        <dbReference type="ChEBI" id="CHEBI:65315"/>
    </reaction>
</comment>
<evidence type="ECO:0000313" key="9">
    <source>
        <dbReference type="Proteomes" id="UP000249134"/>
    </source>
</evidence>
<evidence type="ECO:0000256" key="4">
    <source>
        <dbReference type="PIRSR" id="PIRSR606225-1"/>
    </source>
</evidence>
<keyword evidence="9" id="KW-1185">Reference proteome</keyword>
<gene>
    <name evidence="8" type="primary">rluD_2</name>
    <name evidence="8" type="ORF">NCTC4824_02966</name>
</gene>
<dbReference type="CDD" id="cd02869">
    <property type="entry name" value="PseudoU_synth_RluA_like"/>
    <property type="match status" value="1"/>
</dbReference>
<keyword evidence="8" id="KW-0326">Glycosidase</keyword>
<dbReference type="FunFam" id="3.30.2350.10:FF:000005">
    <property type="entry name" value="Pseudouridine synthase"/>
    <property type="match status" value="1"/>
</dbReference>
<reference evidence="8 9" key="1">
    <citation type="submission" date="2018-06" db="EMBL/GenBank/DDBJ databases">
        <authorList>
            <consortium name="Pathogen Informatics"/>
            <person name="Doyle S."/>
        </authorList>
    </citation>
    <scope>NUCLEOTIDE SEQUENCE [LARGE SCALE GENOMIC DNA]</scope>
    <source>
        <strain evidence="8 9">NCTC4824</strain>
    </source>
</reference>
<dbReference type="InterPro" id="IPR006145">
    <property type="entry name" value="PsdUridine_synth_RsuA/RluA"/>
</dbReference>
<dbReference type="STRING" id="1348624.GCA_001591545_02014"/>
<feature type="domain" description="Pseudouridine synthase RsuA/RluA-like" evidence="7">
    <location>
        <begin position="76"/>
        <end position="226"/>
    </location>
</feature>
<dbReference type="Gene3D" id="3.30.2350.10">
    <property type="entry name" value="Pseudouridine synthase"/>
    <property type="match status" value="1"/>
</dbReference>
<keyword evidence="8" id="KW-0378">Hydrolase</keyword>
<dbReference type="InterPro" id="IPR020103">
    <property type="entry name" value="PsdUridine_synth_cat_dom_sf"/>
</dbReference>
<dbReference type="GO" id="GO:0003723">
    <property type="term" value="F:RNA binding"/>
    <property type="evidence" value="ECO:0007669"/>
    <property type="project" value="UniProtKB-KW"/>
</dbReference>
<dbReference type="Proteomes" id="UP000249134">
    <property type="component" value="Chromosome 1"/>
</dbReference>
<dbReference type="PROSITE" id="PS01129">
    <property type="entry name" value="PSI_RLU"/>
    <property type="match status" value="1"/>
</dbReference>
<dbReference type="EC" id="5.4.99.-" evidence="6"/>
<dbReference type="NCBIfam" id="TIGR00005">
    <property type="entry name" value="rluA_subfam"/>
    <property type="match status" value="1"/>
</dbReference>
<name>A0A2X4WCU3_LEDLE</name>
<comment type="function">
    <text evidence="6">Responsible for synthesis of pseudouridine from uracil.</text>
</comment>
<dbReference type="GO" id="GO:0009982">
    <property type="term" value="F:pseudouridine synthase activity"/>
    <property type="evidence" value="ECO:0007669"/>
    <property type="project" value="InterPro"/>
</dbReference>
<accession>A0A2X4WCU3</accession>
<dbReference type="KEGG" id="blen:NCTC4824_02966"/>